<evidence type="ECO:0000313" key="2">
    <source>
        <dbReference type="Proteomes" id="UP000070513"/>
    </source>
</evidence>
<reference evidence="2" key="1">
    <citation type="submission" date="2015-12" db="EMBL/GenBank/DDBJ databases">
        <title>Genome sequence of a biocontrol rhizobacterium Chryseobacterium kwangjuense strain KJ1R5 isolated from pepper (Capsicum annuum L.).</title>
        <authorList>
            <person name="Jeong J.-J."/>
            <person name="Park H."/>
            <person name="Mannaa M."/>
            <person name="Sang M.K."/>
            <person name="Choi I.-G."/>
            <person name="Kim K.D."/>
        </authorList>
    </citation>
    <scope>NUCLEOTIDE SEQUENCE [LARGE SCALE GENOMIC DNA]</scope>
    <source>
        <strain evidence="2">KJ1R5</strain>
    </source>
</reference>
<name>A0A135W8T1_9FLAO</name>
<gene>
    <name evidence="1" type="ORF">AU378_15525</name>
</gene>
<dbReference type="EMBL" id="LPUR01000016">
    <property type="protein sequence ID" value="KXH81132.1"/>
    <property type="molecule type" value="Genomic_DNA"/>
</dbReference>
<dbReference type="Proteomes" id="UP000070513">
    <property type="component" value="Unassembled WGS sequence"/>
</dbReference>
<organism evidence="1 2">
    <name type="scientific">Chryseobacterium kwangjuense</name>
    <dbReference type="NCBI Taxonomy" id="267125"/>
    <lineage>
        <taxon>Bacteria</taxon>
        <taxon>Pseudomonadati</taxon>
        <taxon>Bacteroidota</taxon>
        <taxon>Flavobacteriia</taxon>
        <taxon>Flavobacteriales</taxon>
        <taxon>Weeksellaceae</taxon>
        <taxon>Chryseobacterium group</taxon>
        <taxon>Chryseobacterium</taxon>
    </lineage>
</organism>
<sequence length="362" mass="41457">MKYFFSFYAFFLFVAMHAQHHPQYVPFKFGGETGIMNVSGAEYKEPGYLNDFGNYYLAGDFQSYIINKNEDSDFVMDALTGKEILSGKLDTGCGPLKIGNDNYYHFQLEGSSALFTAGKPVIMLKGSYLKIEPNAQSWDNEFLNDKQFIWALKNDNTYDILDVNRNFSPVEGLPSFKSFDLIFRTNKDAPPTLIGFALGDETAIQREFGQQYGIPQSDKTVELYDLNFKKIGDTPYRQASASRLFKTEIQFRGGMMEPPGLKNQIIRPDQKTVILNQEFSLIPSDNQPGQLILVNTQKNSTPVLGNDKFDYRYISTSKNLKALLQIRHSQSGSFFYFDFNGTYFPKGIPMIPERYRQWKQNK</sequence>
<dbReference type="OrthoDB" id="697624at2"/>
<accession>A0A135W8T1</accession>
<evidence type="ECO:0000313" key="1">
    <source>
        <dbReference type="EMBL" id="KXH81132.1"/>
    </source>
</evidence>
<dbReference type="AlphaFoldDB" id="A0A135W8T1"/>
<comment type="caution">
    <text evidence="1">The sequence shown here is derived from an EMBL/GenBank/DDBJ whole genome shotgun (WGS) entry which is preliminary data.</text>
</comment>
<reference evidence="1 2" key="2">
    <citation type="journal article" date="2016" name="Genome Announc.">
        <title>Draft Genome Sequence of a Biocontrol Rhizobacterium, Chryseobacterium kwangjuense Strain KJ1R5, Isolated from Pepper (Capsicum annuum).</title>
        <authorList>
            <person name="Jeong J.J."/>
            <person name="Park H."/>
            <person name="Park B.H."/>
            <person name="Mannaa M."/>
            <person name="Sang M.K."/>
            <person name="Choi I.G."/>
            <person name="Kim K.D."/>
        </authorList>
    </citation>
    <scope>NUCLEOTIDE SEQUENCE [LARGE SCALE GENOMIC DNA]</scope>
    <source>
        <strain evidence="1 2">KJ1R5</strain>
    </source>
</reference>
<protein>
    <submittedName>
        <fullName evidence="1">Uncharacterized protein</fullName>
    </submittedName>
</protein>
<proteinExistence type="predicted"/>
<dbReference type="RefSeq" id="WP_062652313.1">
    <property type="nucleotide sequence ID" value="NZ_LPUR01000016.1"/>
</dbReference>